<keyword evidence="4" id="KW-1185">Reference proteome</keyword>
<keyword evidence="1" id="KW-0175">Coiled coil</keyword>
<feature type="compositionally biased region" description="Polar residues" evidence="2">
    <location>
        <begin position="2178"/>
        <end position="2197"/>
    </location>
</feature>
<protein>
    <submittedName>
        <fullName evidence="3">Uncharacterized protein</fullName>
    </submittedName>
</protein>
<evidence type="ECO:0000256" key="2">
    <source>
        <dbReference type="SAM" id="MobiDB-lite"/>
    </source>
</evidence>
<evidence type="ECO:0000256" key="1">
    <source>
        <dbReference type="SAM" id="Coils"/>
    </source>
</evidence>
<reference evidence="3 4" key="1">
    <citation type="submission" date="2017-05" db="EMBL/GenBank/DDBJ databases">
        <title>The Genome Sequence of Enterococcus sp. 10A9_DIV0425.</title>
        <authorList>
            <consortium name="The Broad Institute Genomics Platform"/>
            <consortium name="The Broad Institute Genomic Center for Infectious Diseases"/>
            <person name="Earl A."/>
            <person name="Manson A."/>
            <person name="Schwartman J."/>
            <person name="Gilmore M."/>
            <person name="Abouelleil A."/>
            <person name="Cao P."/>
            <person name="Chapman S."/>
            <person name="Cusick C."/>
            <person name="Shea T."/>
            <person name="Young S."/>
            <person name="Neafsey D."/>
            <person name="Nusbaum C."/>
            <person name="Birren B."/>
        </authorList>
    </citation>
    <scope>NUCLEOTIDE SEQUENCE [LARGE SCALE GENOMIC DNA]</scope>
    <source>
        <strain evidence="3 4">10A9_DIV0425</strain>
    </source>
</reference>
<comment type="caution">
    <text evidence="3">The sequence shown here is derived from an EMBL/GenBank/DDBJ whole genome shotgun (WGS) entry which is preliminary data.</text>
</comment>
<proteinExistence type="predicted"/>
<evidence type="ECO:0000313" key="4">
    <source>
        <dbReference type="Proteomes" id="UP000194933"/>
    </source>
</evidence>
<dbReference type="Proteomes" id="UP000194933">
    <property type="component" value="Unassembled WGS sequence"/>
</dbReference>
<feature type="region of interest" description="Disordered" evidence="2">
    <location>
        <begin position="1640"/>
        <end position="1689"/>
    </location>
</feature>
<dbReference type="EMBL" id="NGMO01000001">
    <property type="protein sequence ID" value="OTP12044.1"/>
    <property type="molecule type" value="Genomic_DNA"/>
</dbReference>
<dbReference type="RefSeq" id="WP_086283262.1">
    <property type="nucleotide sequence ID" value="NZ_NGMO01000001.1"/>
</dbReference>
<gene>
    <name evidence="3" type="ORF">A5844_000259</name>
</gene>
<feature type="compositionally biased region" description="Basic residues" evidence="2">
    <location>
        <begin position="1658"/>
        <end position="1685"/>
    </location>
</feature>
<feature type="region of interest" description="Disordered" evidence="2">
    <location>
        <begin position="2177"/>
        <end position="2197"/>
    </location>
</feature>
<feature type="coiled-coil region" evidence="1">
    <location>
        <begin position="1354"/>
        <end position="1381"/>
    </location>
</feature>
<organism evidence="3 4">
    <name type="scientific">Candidatus Enterococcus wittei</name>
    <dbReference type="NCBI Taxonomy" id="1987383"/>
    <lineage>
        <taxon>Bacteria</taxon>
        <taxon>Bacillati</taxon>
        <taxon>Bacillota</taxon>
        <taxon>Bacilli</taxon>
        <taxon>Lactobacillales</taxon>
        <taxon>Enterococcaceae</taxon>
        <taxon>Enterococcus</taxon>
    </lineage>
</organism>
<name>A0A2C9XRL1_9ENTE</name>
<sequence>MPQKGRIQLKSQMPNKGGIPQAIFREKIGKANNERNDKNKLGFDQARLNDIANNMGQTPAPDNLLTLEGVLFLSHIFRNVRLVDSPEQQPVIKKNAPAFEATTRIDVRREANHTRIHSFVSTSTINRGRIQSLNTNQTMSQPTTSIAPLFASTSFLFGNQTFGNQTSASAPQDVDIAKRAHELSVFFHQKVHDLYQLVNCTTTRRTDQVKTWIVTGASVEQTSFTTVCQEAIGKAEAQNNQGMKQESENPTFSSHYMTNTTEHGFRPFSAEEAAQKLSKAFQAAFENKHNATIDTPDHIHNQVTETFWNGLTERLYQFFYQHKNMASTQEQASGGSWMSHLVDLLLQTFSIDYGKQIPSNPLLDKNLNYLVKSPSSNLAIQPKKKQPEGTPKTVSEPVLGMIPETVSEPVLEMTPETMMKNESVLSLEKESFLPQVWQLATDFYEVVDGFLQQSIGLQFLGAEAMPLPPTSIPSLELEENQLTFNETQISETTTESSHVNGTTPYVKGAELEVTLDVERNDTQEINEKIQAFLRENANDPTKIVVQETTEESHPPEWTSEQKENIRQKIVDFFTEKGIAGQESNANELIETIGEWVLLEGASPAMLDMVKVKQLAKVILEMGEEAVISEEQAGLTVGSWVYETMKDIQPKALDLVAETTTQPEEVSTPQPISTDNKIERDGIQWRDPHVRKAVEAFLRKKILSPKPAKEEVLIAMGKRITKEENNQLVFDYEKLQSMAQVILKALHLHDRKNGEKISNKDAELTVMKWAFETILESSIEAYMIKKLVSAPDIDQLTMGRLRELFTVRNLEKEGLIQLDVSTLSQKEKTFFNKLWNLFLQRELPNYFLDSSGLADDLLISDYSSLMQLTGAKILKEGEYQYPFNQEEARLMGEHFWQTILEKKITSYEEFRHLLMPSLLAVAQLEPDLLREALATGTYKEVAISTFIGYQQEGYFQLVEHQELLNRLYKAYQEALLQWRRKEALATTVAQTCIDRFDSSFSFYEIKQRYLEGSIKPCPDIEWFQPKIEDVYTKLTKNVSEAHVPFDKKLVEFALNAVDQEERAFIFSGGTTLYEGFAELKNETHYTGGAPGTGGMLLINLRGRVTWEDTTLSLDKTDLFVAVQGNEERWYALKRLDEEGGYILYRVDQDPLSYFKYGLFNRKDLWEKGYQQVGNEIRIGDKYFQFSARVNRSKKLSHGVEMEPLIETLSHKHSDQLYKQLYDSGNDKSDTEKLWEVIKHFIPFYDCVTGIINQDTGEAVTSCTIDALLFIPIVGQITSLNMKFALGVARAFARGGIRSVIKNSRHFLPNVAEIRKLVWSLAQAIDPGFETIVGGGRLVIQKALKFKNEFRVGMKTKALLEKIEIMEKAREALKKEIVMAELNGLEVPVKKMSGDLYMRVTNLDTSEVFGGLYVLKGKQLEPYRGPAKFTTEQLELIDRLEFKLDKDQMYVVKNNPDPQAYGEGRITTVAKEGEETKRFIRMKGKLIPVGMQSIEGHGVRMYIKDPAAKKFLPVNYNGMEWYFEAPTSHSIPKEVETKIVEQLDHFETQKNPIFISASESRNGLMWDGTDRSYIKIKEHYIPLILLDQKLNRYHLVKKDYNEAMTALRFDERKGQFRFETELERKQVLEAFFSEYSMARQRKVKKTISPSRGGKEPSPSRGRKTTKISKGRKTSKISKGRKTTKSSKGKTASWKTYPPFNVIPKSPGHAKEMTKFRNAIAVEHGYSPSRVVDPSVSLDEFSAFLPERPPIYFEGEKRIQKILKKMIRNALPAEPKRKFRVYVGLKSEKAPVYIKLFQKKLISGFKEAQGTCKKVKKICDDLLEKKMLTRTKKGKYLIQLFQLEKVTNQEEILREIITRLRSIAGKGEAYLQKVADYRFDNIWIVSTSLVRKKGTTEYYSVYKELIEAQIQRVDPECRMIIYADAFHLDPAIDPSIETTPVGREVILHEMTHILEDSEDWVTYHSVDKGFSKSAQDVLMDYKSIYESTTLLESTHFKEFARHVATSLDIPTISKEAVARAIIQFPMLRANFQLMDAEMIMTILRDFADGREFTQRPIVKRSVNDNKTDHKSGNWEMFTYLALGHILGGGIFERNLQLNKAQEQTTTITMANVSVNPTNKEVTETVEIAKDTVDRSSLNLVTDTVPSIAPSVSEQSVGTERLKSTVKPSFHDLVVRGIARSTKGNSNSTQVTQNQKEFQLY</sequence>
<evidence type="ECO:0000313" key="3">
    <source>
        <dbReference type="EMBL" id="OTP12044.1"/>
    </source>
</evidence>
<accession>A0A2C9XRL1</accession>